<protein>
    <submittedName>
        <fullName evidence="2">Uncharacterized protein</fullName>
    </submittedName>
</protein>
<dbReference type="Proteomes" id="UP000241462">
    <property type="component" value="Unassembled WGS sequence"/>
</dbReference>
<feature type="region of interest" description="Disordered" evidence="1">
    <location>
        <begin position="1"/>
        <end position="47"/>
    </location>
</feature>
<feature type="region of interest" description="Disordered" evidence="1">
    <location>
        <begin position="143"/>
        <end position="163"/>
    </location>
</feature>
<proteinExistence type="predicted"/>
<accession>A0A2T3AB46</accession>
<sequence>MTRNPLSNDKIHTSLFKEEYSVPSPPTSSETDDMDGSLTTITSSRRNNTNEKFVMPICDEAARPSGQEIMTFNSTAWLKDTTASDTPISHSITANEQQPIRTIDERPRNLLEQEDIQFFHALIGGIDPSPATTEAQNVLTQESKARKRSRDAEAQQSSTRQQEEINATWKDLSFWMSLIASR</sequence>
<reference evidence="2 3" key="1">
    <citation type="journal article" date="2018" name="Mycol. Prog.">
        <title>Coniella lustricola, a new species from submerged detritus.</title>
        <authorList>
            <person name="Raudabaugh D.B."/>
            <person name="Iturriaga T."/>
            <person name="Carver A."/>
            <person name="Mondo S."/>
            <person name="Pangilinan J."/>
            <person name="Lipzen A."/>
            <person name="He G."/>
            <person name="Amirebrahimi M."/>
            <person name="Grigoriev I.V."/>
            <person name="Miller A.N."/>
        </authorList>
    </citation>
    <scope>NUCLEOTIDE SEQUENCE [LARGE SCALE GENOMIC DNA]</scope>
    <source>
        <strain evidence="2 3">B22-T-1</strain>
    </source>
</reference>
<organism evidence="2 3">
    <name type="scientific">Coniella lustricola</name>
    <dbReference type="NCBI Taxonomy" id="2025994"/>
    <lineage>
        <taxon>Eukaryota</taxon>
        <taxon>Fungi</taxon>
        <taxon>Dikarya</taxon>
        <taxon>Ascomycota</taxon>
        <taxon>Pezizomycotina</taxon>
        <taxon>Sordariomycetes</taxon>
        <taxon>Sordariomycetidae</taxon>
        <taxon>Diaporthales</taxon>
        <taxon>Schizoparmaceae</taxon>
        <taxon>Coniella</taxon>
    </lineage>
</organism>
<feature type="compositionally biased region" description="Basic and acidic residues" evidence="1">
    <location>
        <begin position="9"/>
        <end position="20"/>
    </location>
</feature>
<evidence type="ECO:0000313" key="2">
    <source>
        <dbReference type="EMBL" id="PSR90327.1"/>
    </source>
</evidence>
<evidence type="ECO:0000313" key="3">
    <source>
        <dbReference type="Proteomes" id="UP000241462"/>
    </source>
</evidence>
<name>A0A2T3AB46_9PEZI</name>
<dbReference type="EMBL" id="KZ678421">
    <property type="protein sequence ID" value="PSR90327.1"/>
    <property type="molecule type" value="Genomic_DNA"/>
</dbReference>
<gene>
    <name evidence="2" type="ORF">BD289DRAFT_222230</name>
</gene>
<dbReference type="InParanoid" id="A0A2T3AB46"/>
<dbReference type="AlphaFoldDB" id="A0A2T3AB46"/>
<keyword evidence="3" id="KW-1185">Reference proteome</keyword>
<evidence type="ECO:0000256" key="1">
    <source>
        <dbReference type="SAM" id="MobiDB-lite"/>
    </source>
</evidence>